<name>A0A0D0U7C7_CRYGA</name>
<feature type="domain" description="C2H2-type" evidence="9">
    <location>
        <begin position="609"/>
        <end position="638"/>
    </location>
</feature>
<feature type="region of interest" description="Disordered" evidence="8">
    <location>
        <begin position="414"/>
        <end position="503"/>
    </location>
</feature>
<dbReference type="EMBL" id="KN848018">
    <property type="protein sequence ID" value="KIR44098.1"/>
    <property type="molecule type" value="Genomic_DNA"/>
</dbReference>
<feature type="domain" description="C2H2-type" evidence="9">
    <location>
        <begin position="547"/>
        <end position="580"/>
    </location>
</feature>
<evidence type="ECO:0000256" key="2">
    <source>
        <dbReference type="ARBA" id="ARBA00022723"/>
    </source>
</evidence>
<keyword evidence="4 7" id="KW-0863">Zinc-finger</keyword>
<evidence type="ECO:0000313" key="10">
    <source>
        <dbReference type="EMBL" id="KIR44098.1"/>
    </source>
</evidence>
<sequence length="707" mass="77608">MNQHLHTMANHPFFSHNNPWAHSAICCDQHHGESTSAATARLAGNISVSHDQNLHNRHLEYHDSSGCNSECPLDTYCCSGDYCCDKHGSCSSGDECCDGPSCEEAQRPDSRASHHSHHSHRSHSKTEQRHNRSHQQPMSLEEWAVTQEGCDAIQQLIECCNQPDCHIPVCPTDNSEVHPQPADPLSALFASLDTQQQPQPISTAQQPMAPVSSIEASHTCHWGNCHLVFGSMPDLLAHVAADHLNAAGTAHQSDQLLQQSQPAQPTPLTMLTQRVLPSISTTSTSLQNNLQINPSLQATSLAVNDALLSCMWDDCFPVPEVPAASSTSHNVFHQYNSESSQAAHNQQHDHTNASGEPFSPGTMLRHVLEEHLGIPPDIIGWPNEAELQAQAQAILEKHHHHHHIDPHQALANHSENCNHVHPHPHSHSHGANADDSHPHGHGHGHSHFHAHPHPRERSHAHPRSLSHSRPLSHEPLPTPPSTVKTEASTSPAASNDSVPSTVLAPSQPAKSLICLWPGCTIHTPFADTASLMDHLSEVHIPKGKDCYTCHWDGCGGEEGRVFKSRQKVLRHLQSHIGHKPFVCGVCNQAFSEAAPLTAHMRRHAQEKPFKCEHPGCGKSFAISSSLTIHMRTHNGEKPFVCPYCEKGFVEASNLTKHIRTHTGERPFACSHPGCGKKFSRPDQLKRHMTIHNKAPAEKRRGSGVPLK</sequence>
<dbReference type="OrthoDB" id="3437960at2759"/>
<proteinExistence type="predicted"/>
<evidence type="ECO:0000256" key="7">
    <source>
        <dbReference type="PROSITE-ProRule" id="PRU00042"/>
    </source>
</evidence>
<evidence type="ECO:0000256" key="1">
    <source>
        <dbReference type="ARBA" id="ARBA00004123"/>
    </source>
</evidence>
<evidence type="ECO:0000256" key="8">
    <source>
        <dbReference type="SAM" id="MobiDB-lite"/>
    </source>
</evidence>
<feature type="compositionally biased region" description="Basic residues" evidence="8">
    <location>
        <begin position="113"/>
        <end position="123"/>
    </location>
</feature>
<dbReference type="Gene3D" id="3.30.160.60">
    <property type="entry name" value="Classic Zinc Finger"/>
    <property type="match status" value="6"/>
</dbReference>
<dbReference type="PROSITE" id="PS00028">
    <property type="entry name" value="ZINC_FINGER_C2H2_1"/>
    <property type="match status" value="4"/>
</dbReference>
<dbReference type="PANTHER" id="PTHR45718:SF6">
    <property type="entry name" value="ZINC FINGER PROTEIN GLI2"/>
    <property type="match status" value="1"/>
</dbReference>
<keyword evidence="6" id="KW-0539">Nucleus</keyword>
<dbReference type="Pfam" id="PF00096">
    <property type="entry name" value="zf-C2H2"/>
    <property type="match status" value="4"/>
</dbReference>
<evidence type="ECO:0000256" key="5">
    <source>
        <dbReference type="ARBA" id="ARBA00022833"/>
    </source>
</evidence>
<feature type="compositionally biased region" description="Polar residues" evidence="8">
    <location>
        <begin position="481"/>
        <end position="503"/>
    </location>
</feature>
<comment type="subcellular location">
    <subcellularLocation>
        <location evidence="1">Nucleus</location>
    </subcellularLocation>
</comment>
<evidence type="ECO:0000256" key="3">
    <source>
        <dbReference type="ARBA" id="ARBA00022737"/>
    </source>
</evidence>
<feature type="domain" description="C2H2-type" evidence="9">
    <location>
        <begin position="667"/>
        <end position="696"/>
    </location>
</feature>
<dbReference type="GO" id="GO:0008270">
    <property type="term" value="F:zinc ion binding"/>
    <property type="evidence" value="ECO:0007669"/>
    <property type="project" value="UniProtKB-KW"/>
</dbReference>
<dbReference type="FunFam" id="3.30.160.60:FF:000125">
    <property type="entry name" value="Putative zinc finger protein 143"/>
    <property type="match status" value="1"/>
</dbReference>
<reference evidence="10" key="1">
    <citation type="submission" date="2015-01" db="EMBL/GenBank/DDBJ databases">
        <title>The Genome Sequence of Cryptococcus gattii CA1280.</title>
        <authorList>
            <consortium name="The Broad Institute Genomics Platform"/>
            <person name="Cuomo C."/>
            <person name="Litvintseva A."/>
            <person name="Chen Y."/>
            <person name="Heitman J."/>
            <person name="Sun S."/>
            <person name="Springer D."/>
            <person name="Dromer F."/>
            <person name="Young S."/>
            <person name="Zeng Q."/>
            <person name="Gargeya S."/>
            <person name="Abouelleil A."/>
            <person name="Alvarado L."/>
            <person name="Chapman S.B."/>
            <person name="Gainer-Dewar J."/>
            <person name="Goldberg J."/>
            <person name="Griggs A."/>
            <person name="Gujja S."/>
            <person name="Hansen M."/>
            <person name="Howarth C."/>
            <person name="Imamovic A."/>
            <person name="Larimer J."/>
            <person name="Murphy C."/>
            <person name="Naylor J."/>
            <person name="Pearson M."/>
            <person name="Priest M."/>
            <person name="Roberts A."/>
            <person name="Saif S."/>
            <person name="Shea T."/>
            <person name="Sykes S."/>
            <person name="Wortman J."/>
            <person name="Nusbaum C."/>
            <person name="Birren B."/>
        </authorList>
    </citation>
    <scope>NUCLEOTIDE SEQUENCE [LARGE SCALE GENOMIC DNA]</scope>
    <source>
        <strain evidence="10">CA1280</strain>
    </source>
</reference>
<dbReference type="GO" id="GO:0005634">
    <property type="term" value="C:nucleus"/>
    <property type="evidence" value="ECO:0007669"/>
    <property type="project" value="UniProtKB-SubCell"/>
</dbReference>
<dbReference type="PANTHER" id="PTHR45718">
    <property type="entry name" value="TRANSCRIPTIONAL ACTIVATOR CUBITUS INTERRUPTUS"/>
    <property type="match status" value="1"/>
</dbReference>
<dbReference type="InterPro" id="IPR013087">
    <property type="entry name" value="Znf_C2H2_type"/>
</dbReference>
<accession>A0A0D0U7C7</accession>
<feature type="region of interest" description="Disordered" evidence="8">
    <location>
        <begin position="107"/>
        <end position="138"/>
    </location>
</feature>
<dbReference type="AlphaFoldDB" id="A0A0D0U7C7"/>
<organism evidence="10">
    <name type="scientific">Cryptococcus bacillisporus CA1280</name>
    <dbReference type="NCBI Taxonomy" id="1296109"/>
    <lineage>
        <taxon>Eukaryota</taxon>
        <taxon>Fungi</taxon>
        <taxon>Dikarya</taxon>
        <taxon>Basidiomycota</taxon>
        <taxon>Agaricomycotina</taxon>
        <taxon>Tremellomycetes</taxon>
        <taxon>Tremellales</taxon>
        <taxon>Cryptococcaceae</taxon>
        <taxon>Cryptococcus</taxon>
        <taxon>Cryptococcus gattii species complex</taxon>
    </lineage>
</organism>
<dbReference type="HOGENOM" id="CLU_390291_0_0_1"/>
<evidence type="ECO:0000259" key="9">
    <source>
        <dbReference type="PROSITE" id="PS50157"/>
    </source>
</evidence>
<dbReference type="GO" id="GO:0000978">
    <property type="term" value="F:RNA polymerase II cis-regulatory region sequence-specific DNA binding"/>
    <property type="evidence" value="ECO:0007669"/>
    <property type="project" value="UniProtKB-ARBA"/>
</dbReference>
<dbReference type="FunFam" id="3.30.160.60:FF:000110">
    <property type="entry name" value="Zinc finger protein-like"/>
    <property type="match status" value="1"/>
</dbReference>
<dbReference type="InterPro" id="IPR036236">
    <property type="entry name" value="Znf_C2H2_sf"/>
</dbReference>
<feature type="domain" description="C2H2-type" evidence="9">
    <location>
        <begin position="581"/>
        <end position="608"/>
    </location>
</feature>
<keyword evidence="2" id="KW-0479">Metal-binding</keyword>
<feature type="region of interest" description="Disordered" evidence="8">
    <location>
        <begin position="337"/>
        <end position="361"/>
    </location>
</feature>
<feature type="domain" description="C2H2-type" evidence="9">
    <location>
        <begin position="639"/>
        <end position="666"/>
    </location>
</feature>
<feature type="compositionally biased region" description="Basic residues" evidence="8">
    <location>
        <begin position="439"/>
        <end position="452"/>
    </location>
</feature>
<dbReference type="InterPro" id="IPR043359">
    <property type="entry name" value="GLI-like"/>
</dbReference>
<gene>
    <name evidence="10" type="ORF">I312_06702</name>
</gene>
<evidence type="ECO:0000256" key="4">
    <source>
        <dbReference type="ARBA" id="ARBA00022771"/>
    </source>
</evidence>
<protein>
    <submittedName>
        <fullName evidence="10">Specific RNA polymerase II transcription factor</fullName>
    </submittedName>
</protein>
<dbReference type="SUPFAM" id="SSF57667">
    <property type="entry name" value="beta-beta-alpha zinc fingers"/>
    <property type="match status" value="4"/>
</dbReference>
<evidence type="ECO:0000256" key="6">
    <source>
        <dbReference type="ARBA" id="ARBA00023242"/>
    </source>
</evidence>
<keyword evidence="3" id="KW-0677">Repeat</keyword>
<keyword evidence="5" id="KW-0862">Zinc</keyword>
<dbReference type="FunFam" id="3.30.160.60:FF:002137">
    <property type="entry name" value="Specific RNA polymerase II transcription factor"/>
    <property type="match status" value="1"/>
</dbReference>
<dbReference type="FunFam" id="3.30.160.60:FF:002265">
    <property type="entry name" value="Specific RNA polymerase II transcription factor"/>
    <property type="match status" value="1"/>
</dbReference>
<dbReference type="PROSITE" id="PS50157">
    <property type="entry name" value="ZINC_FINGER_C2H2_2"/>
    <property type="match status" value="5"/>
</dbReference>
<dbReference type="GO" id="GO:0000981">
    <property type="term" value="F:DNA-binding transcription factor activity, RNA polymerase II-specific"/>
    <property type="evidence" value="ECO:0007669"/>
    <property type="project" value="TreeGrafter"/>
</dbReference>
<dbReference type="SMART" id="SM00355">
    <property type="entry name" value="ZnF_C2H2"/>
    <property type="match status" value="7"/>
</dbReference>